<dbReference type="AlphaFoldDB" id="A0A1V4A169"/>
<gene>
    <name evidence="2" type="ORF">B1H18_28490</name>
</gene>
<dbReference type="RefSeq" id="WP_077972828.1">
    <property type="nucleotide sequence ID" value="NZ_CP045178.1"/>
</dbReference>
<evidence type="ECO:0000313" key="2">
    <source>
        <dbReference type="EMBL" id="OON72945.1"/>
    </source>
</evidence>
<reference evidence="2 3" key="1">
    <citation type="submission" date="2017-02" db="EMBL/GenBank/DDBJ databases">
        <title>Draft Genome Sequence of Streptomyces tsukubaensis F601, a Producer of the immunosuppressant tacrolimus FK506.</title>
        <authorList>
            <person name="Zong G."/>
            <person name="Zhong C."/>
            <person name="Fu J."/>
            <person name="Qin R."/>
            <person name="Cao G."/>
        </authorList>
    </citation>
    <scope>NUCLEOTIDE SEQUENCE [LARGE SCALE GENOMIC DNA]</scope>
    <source>
        <strain evidence="2 3">F601</strain>
    </source>
</reference>
<name>A0A1V4A169_9ACTN</name>
<keyword evidence="1" id="KW-0732">Signal</keyword>
<feature type="chain" id="PRO_5012302282" description="Serine/threonine protein kinase" evidence="1">
    <location>
        <begin position="31"/>
        <end position="225"/>
    </location>
</feature>
<accession>A0A1V4A169</accession>
<dbReference type="STRING" id="83656.B1H18_28490"/>
<keyword evidence="3" id="KW-1185">Reference proteome</keyword>
<evidence type="ECO:0000313" key="3">
    <source>
        <dbReference type="Proteomes" id="UP000190539"/>
    </source>
</evidence>
<dbReference type="Proteomes" id="UP000190539">
    <property type="component" value="Unassembled WGS sequence"/>
</dbReference>
<feature type="signal peptide" evidence="1">
    <location>
        <begin position="1"/>
        <end position="30"/>
    </location>
</feature>
<protein>
    <recommendedName>
        <fullName evidence="4">Serine/threonine protein kinase</fullName>
    </recommendedName>
</protein>
<sequence>MRTLRTLAAVTSAVATTVALTLTATVTATASPPPAPAPAPAPVAGSVQDGKIKVPGFLAPTDLPPHASSKWRAWPVTAGVPGPEPYCLDKGAIPAGAGTYHRFFRTEYDTEAGQTAVVTKSAEAAKKLAGSLGARVLACADGWLDTAPGGSSAGWRDYGTVAGGAHVYGVDSSVPDSEPSVHLFAIGRDGATVTAVNWGEMGSLKRVPIAAFKKTATTAVEKLYP</sequence>
<organism evidence="2 3">
    <name type="scientific">Streptomyces tsukubensis</name>
    <dbReference type="NCBI Taxonomy" id="83656"/>
    <lineage>
        <taxon>Bacteria</taxon>
        <taxon>Bacillati</taxon>
        <taxon>Actinomycetota</taxon>
        <taxon>Actinomycetes</taxon>
        <taxon>Kitasatosporales</taxon>
        <taxon>Streptomycetaceae</taxon>
        <taxon>Streptomyces</taxon>
    </lineage>
</organism>
<proteinExistence type="predicted"/>
<comment type="caution">
    <text evidence="2">The sequence shown here is derived from an EMBL/GenBank/DDBJ whole genome shotgun (WGS) entry which is preliminary data.</text>
</comment>
<evidence type="ECO:0008006" key="4">
    <source>
        <dbReference type="Google" id="ProtNLM"/>
    </source>
</evidence>
<evidence type="ECO:0000256" key="1">
    <source>
        <dbReference type="SAM" id="SignalP"/>
    </source>
</evidence>
<dbReference type="OrthoDB" id="4322593at2"/>
<dbReference type="EMBL" id="MVFC01000034">
    <property type="protein sequence ID" value="OON72945.1"/>
    <property type="molecule type" value="Genomic_DNA"/>
</dbReference>